<dbReference type="Proteomes" id="UP000002308">
    <property type="component" value="Chromosome"/>
</dbReference>
<gene>
    <name evidence="1" type="ordered locus">YG5714_3006</name>
</gene>
<dbReference type="KEGG" id="siy:YG5714_3006"/>
<dbReference type="EMBL" id="CP001403">
    <property type="protein sequence ID" value="ACP46253.1"/>
    <property type="molecule type" value="Genomic_DNA"/>
</dbReference>
<evidence type="ECO:0000313" key="1">
    <source>
        <dbReference type="EMBL" id="ACP46253.1"/>
    </source>
</evidence>
<accession>C3N7Q9</accession>
<evidence type="ECO:0000313" key="2">
    <source>
        <dbReference type="Proteomes" id="UP000002308"/>
    </source>
</evidence>
<proteinExistence type="predicted"/>
<protein>
    <submittedName>
        <fullName evidence="1">Uncharacterized protein</fullName>
    </submittedName>
</protein>
<dbReference type="AlphaFoldDB" id="C3N7Q9"/>
<name>C3N7Q9_SACI7</name>
<sequence>MLFLILEHDLVHPKRHMIRRKKILNIMSYFMNLDEKVKVIP</sequence>
<reference evidence="1 2" key="1">
    <citation type="journal article" date="2009" name="Proc. Natl. Acad. Sci. U.S.A.">
        <title>Biogeography of the Sulfolobus islandicus pan-genome.</title>
        <authorList>
            <person name="Reno M.L."/>
            <person name="Held N.L."/>
            <person name="Fields C.J."/>
            <person name="Burke P.V."/>
            <person name="Whitaker R.J."/>
        </authorList>
    </citation>
    <scope>NUCLEOTIDE SEQUENCE [LARGE SCALE GENOMIC DNA]</scope>
    <source>
        <strain evidence="2">Y.G.57.14 / Yellowstone #1</strain>
    </source>
</reference>
<organism evidence="1 2">
    <name type="scientific">Saccharolobus islandicus (strain Y.G.57.14 / Yellowstone #1)</name>
    <name type="common">Sulfolobus islandicus</name>
    <dbReference type="NCBI Taxonomy" id="439386"/>
    <lineage>
        <taxon>Archaea</taxon>
        <taxon>Thermoproteota</taxon>
        <taxon>Thermoprotei</taxon>
        <taxon>Sulfolobales</taxon>
        <taxon>Sulfolobaceae</taxon>
        <taxon>Saccharolobus</taxon>
    </lineage>
</organism>
<dbReference type="HOGENOM" id="CLU_3264000_0_0_2"/>